<reference evidence="1 2" key="1">
    <citation type="journal article" date="2020" name="BMC Genomics">
        <title>Intraspecific diversification of the crop wild relative Brassica cretica Lam. using demographic model selection.</title>
        <authorList>
            <person name="Kioukis A."/>
            <person name="Michalopoulou V.A."/>
            <person name="Briers L."/>
            <person name="Pirintsos S."/>
            <person name="Studholme D.J."/>
            <person name="Pavlidis P."/>
            <person name="Sarris P.F."/>
        </authorList>
    </citation>
    <scope>NUCLEOTIDE SEQUENCE [LARGE SCALE GENOMIC DNA]</scope>
    <source>
        <strain evidence="2">cv. PFS-1207/04</strain>
    </source>
</reference>
<gene>
    <name evidence="1" type="ORF">DY000_02004392</name>
</gene>
<accession>A0ABQ7BWD6</accession>
<evidence type="ECO:0000313" key="2">
    <source>
        <dbReference type="Proteomes" id="UP000266723"/>
    </source>
</evidence>
<proteinExistence type="predicted"/>
<organism evidence="1 2">
    <name type="scientific">Brassica cretica</name>
    <name type="common">Mustard</name>
    <dbReference type="NCBI Taxonomy" id="69181"/>
    <lineage>
        <taxon>Eukaryota</taxon>
        <taxon>Viridiplantae</taxon>
        <taxon>Streptophyta</taxon>
        <taxon>Embryophyta</taxon>
        <taxon>Tracheophyta</taxon>
        <taxon>Spermatophyta</taxon>
        <taxon>Magnoliopsida</taxon>
        <taxon>eudicotyledons</taxon>
        <taxon>Gunneridae</taxon>
        <taxon>Pentapetalae</taxon>
        <taxon>rosids</taxon>
        <taxon>malvids</taxon>
        <taxon>Brassicales</taxon>
        <taxon>Brassicaceae</taxon>
        <taxon>Brassiceae</taxon>
        <taxon>Brassica</taxon>
    </lineage>
</organism>
<dbReference type="Proteomes" id="UP000266723">
    <property type="component" value="Unassembled WGS sequence"/>
</dbReference>
<protein>
    <submittedName>
        <fullName evidence="1">Uncharacterized protein</fullName>
    </submittedName>
</protein>
<comment type="caution">
    <text evidence="1">The sequence shown here is derived from an EMBL/GenBank/DDBJ whole genome shotgun (WGS) entry which is preliminary data.</text>
</comment>
<dbReference type="EMBL" id="QGKV02000832">
    <property type="protein sequence ID" value="KAF3543720.1"/>
    <property type="molecule type" value="Genomic_DNA"/>
</dbReference>
<keyword evidence="2" id="KW-1185">Reference proteome</keyword>
<name>A0ABQ7BWD6_BRACR</name>
<sequence length="141" mass="16281">MAVLTAAEQNLVKSKADLERQRAERRGGHWLGRLLRFCCRSLVRAVLLWSRRLPVKRRWHEFISAREMLYVSSRLRKLRSSPLEAHQSSCGGRVFTVLSLVMCVSYLLETVKNRLWFGRRKEGRCSSLFKQSCDIGVKASG</sequence>
<evidence type="ECO:0000313" key="1">
    <source>
        <dbReference type="EMBL" id="KAF3543720.1"/>
    </source>
</evidence>